<dbReference type="CDD" id="cd16012">
    <property type="entry name" value="ALP"/>
    <property type="match status" value="1"/>
</dbReference>
<sequence length="248" mass="26952">MKTSLVCFALVLLAGATKTCGDEEVLIQEKPHTHYKRVYSSKNVAAEELTADYWNSQAQETLKEHLKVKYNTNTAKNVILFLGDGMSIPTLTATRLVLGGEKEKLSFEKFPFVGLSKTYCVDAQTADSACSATAYLCGVKTNDATIGVTAKVKRGDCNAMADKNNHVKSIAHWAQQAGKAAGFVTTTRVTHASPAGTYASTADRDWESDADVVKDGADPKLCPDIAEQLMKHEPGKHFKVKTLLKYNS</sequence>
<evidence type="ECO:0000256" key="4">
    <source>
        <dbReference type="RuleBase" id="RU003946"/>
    </source>
</evidence>
<proteinExistence type="inferred from homology"/>
<evidence type="ECO:0000256" key="2">
    <source>
        <dbReference type="PIRSR" id="PIRSR601952-1"/>
    </source>
</evidence>
<dbReference type="InterPro" id="IPR017850">
    <property type="entry name" value="Alkaline_phosphatase_core_sf"/>
</dbReference>
<feature type="binding site" evidence="3">
    <location>
        <position position="193"/>
    </location>
    <ligand>
        <name>Mg(2+)</name>
        <dbReference type="ChEBI" id="CHEBI:18420"/>
    </ligand>
</feature>
<evidence type="ECO:0000256" key="5">
    <source>
        <dbReference type="SAM" id="SignalP"/>
    </source>
</evidence>
<dbReference type="EMBL" id="GIIL01008086">
    <property type="protein sequence ID" value="NOV51812.1"/>
    <property type="molecule type" value="Transcribed_RNA"/>
</dbReference>
<comment type="cofactor">
    <cofactor evidence="3">
        <name>Zn(2+)</name>
        <dbReference type="ChEBI" id="CHEBI:29105"/>
    </cofactor>
    <text evidence="3">Binds 2 Zn(2+) ions.</text>
</comment>
<feature type="chain" id="PRO_5026993234" description="alkaline phosphatase" evidence="5">
    <location>
        <begin position="22"/>
        <end position="248"/>
    </location>
</feature>
<dbReference type="Gene3D" id="3.40.720.10">
    <property type="entry name" value="Alkaline Phosphatase, subunit A"/>
    <property type="match status" value="1"/>
</dbReference>
<dbReference type="GO" id="GO:0046872">
    <property type="term" value="F:metal ion binding"/>
    <property type="evidence" value="ECO:0007669"/>
    <property type="project" value="UniProtKB-KW"/>
</dbReference>
<feature type="binding site" evidence="3">
    <location>
        <position position="84"/>
    </location>
    <ligand>
        <name>Mg(2+)</name>
        <dbReference type="ChEBI" id="CHEBI:18420"/>
    </ligand>
</feature>
<feature type="binding site" evidence="3">
    <location>
        <position position="84"/>
    </location>
    <ligand>
        <name>Zn(2+)</name>
        <dbReference type="ChEBI" id="CHEBI:29105"/>
        <label>2</label>
    </ligand>
</feature>
<evidence type="ECO:0000256" key="1">
    <source>
        <dbReference type="ARBA" id="ARBA00012647"/>
    </source>
</evidence>
<keyword evidence="3" id="KW-0862">Zinc</keyword>
<keyword evidence="3" id="KW-0479">Metal-binding</keyword>
<feature type="signal peptide" evidence="5">
    <location>
        <begin position="1"/>
        <end position="21"/>
    </location>
</feature>
<dbReference type="AlphaFoldDB" id="A0A6M2E000"/>
<dbReference type="SMART" id="SM00098">
    <property type="entry name" value="alkPPc"/>
    <property type="match status" value="1"/>
</dbReference>
<dbReference type="PRINTS" id="PR00113">
    <property type="entry name" value="ALKPHPHTASE"/>
</dbReference>
<evidence type="ECO:0000256" key="3">
    <source>
        <dbReference type="PIRSR" id="PIRSR601952-2"/>
    </source>
</evidence>
<keyword evidence="5" id="KW-0732">Signal</keyword>
<feature type="binding site" evidence="3">
    <location>
        <position position="191"/>
    </location>
    <ligand>
        <name>Mg(2+)</name>
        <dbReference type="ChEBI" id="CHEBI:18420"/>
    </ligand>
</feature>
<feature type="active site" description="Phosphoserine intermediate" evidence="2">
    <location>
        <position position="128"/>
    </location>
</feature>
<name>A0A6M2E000_XENCH</name>
<comment type="cofactor">
    <cofactor evidence="3">
        <name>Mg(2+)</name>
        <dbReference type="ChEBI" id="CHEBI:18420"/>
    </cofactor>
    <text evidence="3">Binds 1 Mg(2+) ion.</text>
</comment>
<dbReference type="GO" id="GO:0004035">
    <property type="term" value="F:alkaline phosphatase activity"/>
    <property type="evidence" value="ECO:0007669"/>
    <property type="project" value="UniProtKB-EC"/>
</dbReference>
<protein>
    <recommendedName>
        <fullName evidence="1">alkaline phosphatase</fullName>
        <ecNumber evidence="1">3.1.3.1</ecNumber>
    </recommendedName>
</protein>
<dbReference type="PANTHER" id="PTHR11596">
    <property type="entry name" value="ALKALINE PHOSPHATASE"/>
    <property type="match status" value="1"/>
</dbReference>
<evidence type="ECO:0000313" key="6">
    <source>
        <dbReference type="EMBL" id="NOV51812.1"/>
    </source>
</evidence>
<dbReference type="SUPFAM" id="SSF53649">
    <property type="entry name" value="Alkaline phosphatase-like"/>
    <property type="match status" value="1"/>
</dbReference>
<organism evidence="6">
    <name type="scientific">Xenopsylla cheopis</name>
    <name type="common">Oriental rat flea</name>
    <name type="synonym">Pulex cheopis</name>
    <dbReference type="NCBI Taxonomy" id="163159"/>
    <lineage>
        <taxon>Eukaryota</taxon>
        <taxon>Metazoa</taxon>
        <taxon>Ecdysozoa</taxon>
        <taxon>Arthropoda</taxon>
        <taxon>Hexapoda</taxon>
        <taxon>Insecta</taxon>
        <taxon>Pterygota</taxon>
        <taxon>Neoptera</taxon>
        <taxon>Endopterygota</taxon>
        <taxon>Siphonaptera</taxon>
        <taxon>Pulicidae</taxon>
        <taxon>Xenopsyllinae</taxon>
        <taxon>Xenopsylla</taxon>
    </lineage>
</organism>
<dbReference type="Pfam" id="PF00245">
    <property type="entry name" value="Alk_phosphatase"/>
    <property type="match status" value="1"/>
</dbReference>
<dbReference type="PANTHER" id="PTHR11596:SF91">
    <property type="entry name" value="ALKALINE PHOSPHATASE-RELATED"/>
    <property type="match status" value="1"/>
</dbReference>
<dbReference type="InterPro" id="IPR001952">
    <property type="entry name" value="Alkaline_phosphatase"/>
</dbReference>
<dbReference type="EC" id="3.1.3.1" evidence="1"/>
<keyword evidence="3" id="KW-0460">Magnesium</keyword>
<accession>A0A6M2E000</accession>
<comment type="similarity">
    <text evidence="4">Belongs to the alkaline phosphatase family.</text>
</comment>
<reference evidence="6" key="1">
    <citation type="submission" date="2020-03" db="EMBL/GenBank/DDBJ databases">
        <title>Transcriptomic Profiling of the Digestive Tract of the Rat Flea, Xenopsylla cheopis, Following Blood Feeding and Infection with Yersinia pestis.</title>
        <authorList>
            <person name="Bland D.M."/>
            <person name="Martens C.A."/>
            <person name="Virtaneva K."/>
            <person name="Kanakabandi K."/>
            <person name="Long D."/>
            <person name="Rosenke R."/>
            <person name="Saturday G.A."/>
            <person name="Hoyt F.H."/>
            <person name="Bruno D.P."/>
            <person name="Ribeiro J.M.C."/>
            <person name="Hinnebusch J."/>
        </authorList>
    </citation>
    <scope>NUCLEOTIDE SEQUENCE</scope>
</reference>